<dbReference type="AlphaFoldDB" id="A0AAW0D230"/>
<evidence type="ECO:0000256" key="6">
    <source>
        <dbReference type="ARBA" id="ARBA00023034"/>
    </source>
</evidence>
<feature type="compositionally biased region" description="Polar residues" evidence="11">
    <location>
        <begin position="1"/>
        <end position="13"/>
    </location>
</feature>
<comment type="function">
    <text evidence="9">Acts as a component of the peripheral membrane COG complex that is involved in intra-Golgi protein trafficking. COG is located at the cis-Golgi, and regulates tethering of retrograde intra-Golgi vesicles and possibly a number of other membrane trafficking events.</text>
</comment>
<feature type="region of interest" description="Disordered" evidence="11">
    <location>
        <begin position="66"/>
        <end position="98"/>
    </location>
</feature>
<accession>A0AAW0D230</accession>
<evidence type="ECO:0000256" key="7">
    <source>
        <dbReference type="ARBA" id="ARBA00023136"/>
    </source>
</evidence>
<evidence type="ECO:0000256" key="11">
    <source>
        <dbReference type="SAM" id="MobiDB-lite"/>
    </source>
</evidence>
<dbReference type="EMBL" id="JAYKXP010000025">
    <property type="protein sequence ID" value="KAK7045493.1"/>
    <property type="molecule type" value="Genomic_DNA"/>
</dbReference>
<dbReference type="GO" id="GO:0017119">
    <property type="term" value="C:Golgi transport complex"/>
    <property type="evidence" value="ECO:0007669"/>
    <property type="project" value="UniProtKB-UniRule"/>
</dbReference>
<feature type="region of interest" description="Disordered" evidence="11">
    <location>
        <begin position="1"/>
        <end position="30"/>
    </location>
</feature>
<keyword evidence="7 10" id="KW-0472">Membrane</keyword>
<dbReference type="PANTHER" id="PTHR21506">
    <property type="entry name" value="COMPONENT OF OLIGOMERIC GOLGI COMPLEX 6"/>
    <property type="match status" value="1"/>
</dbReference>
<evidence type="ECO:0000313" key="14">
    <source>
        <dbReference type="EMBL" id="KAK7045493.1"/>
    </source>
</evidence>
<evidence type="ECO:0000259" key="12">
    <source>
        <dbReference type="Pfam" id="PF06419"/>
    </source>
</evidence>
<evidence type="ECO:0000256" key="9">
    <source>
        <dbReference type="ARBA" id="ARBA00043873"/>
    </source>
</evidence>
<keyword evidence="5 10" id="KW-0653">Protein transport</keyword>
<keyword evidence="4 10" id="KW-0813">Transport</keyword>
<comment type="function">
    <text evidence="10">Acts as component of the peripheral membrane COG complex that is involved in intra-Golgi protein trafficking. COG is located at the cis-Golgi, and regulates tethering of retrograde intra-Golgi vesicles and possibly a number of other membrane trafficking events.</text>
</comment>
<gene>
    <name evidence="14" type="primary">COG6</name>
    <name evidence="14" type="ORF">VNI00_007746</name>
</gene>
<comment type="subcellular location">
    <subcellularLocation>
        <location evidence="1 10">Golgi apparatus membrane</location>
        <topology evidence="1 10">Peripheral membrane protein</topology>
    </subcellularLocation>
</comment>
<feature type="compositionally biased region" description="Basic and acidic residues" evidence="11">
    <location>
        <begin position="77"/>
        <end position="91"/>
    </location>
</feature>
<protein>
    <recommendedName>
        <fullName evidence="3 10">Conserved oligomeric Golgi complex subunit 6</fullName>
        <shortName evidence="10">COG complex subunit 6</shortName>
    </recommendedName>
    <alternativeName>
        <fullName evidence="8 10">Component of oligomeric Golgi complex 6</fullName>
    </alternativeName>
</protein>
<dbReference type="GO" id="GO:0006891">
    <property type="term" value="P:intra-Golgi vesicle-mediated transport"/>
    <property type="evidence" value="ECO:0007669"/>
    <property type="project" value="UniProtKB-UniRule"/>
</dbReference>
<dbReference type="SMART" id="SM01087">
    <property type="entry name" value="COG6"/>
    <property type="match status" value="1"/>
</dbReference>
<evidence type="ECO:0000256" key="3">
    <source>
        <dbReference type="ARBA" id="ARBA00020973"/>
    </source>
</evidence>
<name>A0AAW0D230_9AGAR</name>
<keyword evidence="6 10" id="KW-0333">Golgi apparatus</keyword>
<feature type="domain" description="Conserved oligomeric complex COG6 N-terminal" evidence="12">
    <location>
        <begin position="100"/>
        <end position="203"/>
    </location>
</feature>
<dbReference type="InterPro" id="IPR048369">
    <property type="entry name" value="COG6_C"/>
</dbReference>
<dbReference type="GO" id="GO:0015031">
    <property type="term" value="P:protein transport"/>
    <property type="evidence" value="ECO:0007669"/>
    <property type="project" value="UniProtKB-KW"/>
</dbReference>
<evidence type="ECO:0000256" key="2">
    <source>
        <dbReference type="ARBA" id="ARBA00011023"/>
    </source>
</evidence>
<dbReference type="PANTHER" id="PTHR21506:SF0">
    <property type="entry name" value="CONSERVED OLIGOMERIC GOLGI COMPLEX SUBUNIT 6"/>
    <property type="match status" value="1"/>
</dbReference>
<evidence type="ECO:0000256" key="8">
    <source>
        <dbReference type="ARBA" id="ARBA00031348"/>
    </source>
</evidence>
<dbReference type="Pfam" id="PF20653">
    <property type="entry name" value="COG6_C"/>
    <property type="match status" value="1"/>
</dbReference>
<feature type="domain" description="Conserved Oligomeric Golgi complex subunit 6 C-terminal" evidence="13">
    <location>
        <begin position="238"/>
        <end position="696"/>
    </location>
</feature>
<dbReference type="Pfam" id="PF06419">
    <property type="entry name" value="COG6_N"/>
    <property type="match status" value="1"/>
</dbReference>
<organism evidence="14 15">
    <name type="scientific">Paramarasmius palmivorus</name>
    <dbReference type="NCBI Taxonomy" id="297713"/>
    <lineage>
        <taxon>Eukaryota</taxon>
        <taxon>Fungi</taxon>
        <taxon>Dikarya</taxon>
        <taxon>Basidiomycota</taxon>
        <taxon>Agaricomycotina</taxon>
        <taxon>Agaricomycetes</taxon>
        <taxon>Agaricomycetidae</taxon>
        <taxon>Agaricales</taxon>
        <taxon>Marasmiineae</taxon>
        <taxon>Marasmiaceae</taxon>
        <taxon>Paramarasmius</taxon>
    </lineage>
</organism>
<proteinExistence type="inferred from homology"/>
<comment type="caution">
    <text evidence="14">The sequence shown here is derived from an EMBL/GenBank/DDBJ whole genome shotgun (WGS) entry which is preliminary data.</text>
</comment>
<comment type="subunit">
    <text evidence="10">Component of the conserved oligomeric Golgi complex.</text>
</comment>
<evidence type="ECO:0000259" key="13">
    <source>
        <dbReference type="Pfam" id="PF20653"/>
    </source>
</evidence>
<dbReference type="InterPro" id="IPR048368">
    <property type="entry name" value="COG6_N"/>
</dbReference>
<keyword evidence="15" id="KW-1185">Reference proteome</keyword>
<sequence>MSLTPSRASSSTPVPDERKSPLSSQPRNPVSLRLYKVLGTSFDDQATREALQTLSDLYATTERKADNVAVEQEEESNEHVRKPSSSKETHVEATPGEIATRARKNLRRDMEKQLAEGSRHFLQIFKELDSRLDILQTHVSAMHNYCDEAEKQLQLTNETSKSLLERAGSLREERQEVEVKQSIISLFLSRFTLTEDEVEAMTSRDVPVGKRFFLAMDKTEKIRDDCRVLMAGEEGPTKAGLDIMSATSSYLEQGYEKILRWCSYEFLQIGRDAQLEVSNVMREAISRLGKRPELLGEALASLAQTRQSALQSSFITALTRGGPSGLPRPIELHAHDPMRYIGDMLAWVHQAIAGEREFLESLFGIKHDGRMVGSVRAFHEKMSEEELRIRELMDEAVKRLCVPLQARVQQTVRSQESSIVAYKIANLLQFYTITMQSTIGMDAVLSKTLKDTTDLAYKSFYDAIETQCRALLRVGLENEDPSLTAPIPIIEHVQVLREIMNVYQSSLLGDEDKDDQIAGFEKVLDTMIDPAIQMCINSAEQKKAAKPRWDMQVFILNCLSYLLSALEPFDFTQGKQNIVQEIIHERVGILTDEHYHDIVIDAGLEEIATICQKHDDSEPLSHILQSSQLTTALHNFSQWLSGPEVVHSPRLSLLTVQRLHTKIHHAALARMAKAYGDICEQVRRKENRYEAASTLLGSERPFGQVSLVWQIFGLQEDGDGAEVDDEKSSKT</sequence>
<evidence type="ECO:0000256" key="5">
    <source>
        <dbReference type="ARBA" id="ARBA00022927"/>
    </source>
</evidence>
<dbReference type="GO" id="GO:0000139">
    <property type="term" value="C:Golgi membrane"/>
    <property type="evidence" value="ECO:0007669"/>
    <property type="project" value="UniProtKB-SubCell"/>
</dbReference>
<evidence type="ECO:0000256" key="4">
    <source>
        <dbReference type="ARBA" id="ARBA00022448"/>
    </source>
</evidence>
<evidence type="ECO:0000256" key="10">
    <source>
        <dbReference type="RuleBase" id="RU365075"/>
    </source>
</evidence>
<evidence type="ECO:0000313" key="15">
    <source>
        <dbReference type="Proteomes" id="UP001383192"/>
    </source>
</evidence>
<evidence type="ECO:0000256" key="1">
    <source>
        <dbReference type="ARBA" id="ARBA00004395"/>
    </source>
</evidence>
<reference evidence="14 15" key="1">
    <citation type="submission" date="2024-01" db="EMBL/GenBank/DDBJ databases">
        <title>A draft genome for a cacao thread blight-causing isolate of Paramarasmius palmivorus.</title>
        <authorList>
            <person name="Baruah I.K."/>
            <person name="Bukari Y."/>
            <person name="Amoako-Attah I."/>
            <person name="Meinhardt L.W."/>
            <person name="Bailey B.A."/>
            <person name="Cohen S.P."/>
        </authorList>
    </citation>
    <scope>NUCLEOTIDE SEQUENCE [LARGE SCALE GENOMIC DNA]</scope>
    <source>
        <strain evidence="14 15">GH-12</strain>
    </source>
</reference>
<dbReference type="Proteomes" id="UP001383192">
    <property type="component" value="Unassembled WGS sequence"/>
</dbReference>
<dbReference type="InterPro" id="IPR010490">
    <property type="entry name" value="COG6"/>
</dbReference>
<comment type="similarity">
    <text evidence="2 10">Belongs to the COG6 family.</text>
</comment>